<dbReference type="Gene3D" id="1.10.10.10">
    <property type="entry name" value="Winged helix-like DNA-binding domain superfamily/Winged helix DNA-binding domain"/>
    <property type="match status" value="1"/>
</dbReference>
<dbReference type="InterPro" id="IPR019559">
    <property type="entry name" value="Cullin_neddylation_domain"/>
</dbReference>
<comment type="caution">
    <text evidence="8">The sequence shown here is derived from an EMBL/GenBank/DDBJ whole genome shotgun (WGS) entry which is preliminary data.</text>
</comment>
<dbReference type="FunFam" id="1.10.10.10:FF:000014">
    <property type="entry name" value="Cullin 1"/>
    <property type="match status" value="1"/>
</dbReference>
<feature type="compositionally biased region" description="Basic residues" evidence="6">
    <location>
        <begin position="1"/>
        <end position="10"/>
    </location>
</feature>
<feature type="compositionally biased region" description="Polar residues" evidence="6">
    <location>
        <begin position="18"/>
        <end position="31"/>
    </location>
</feature>
<proteinExistence type="inferred from homology"/>
<dbReference type="InterPro" id="IPR016158">
    <property type="entry name" value="Cullin_homology"/>
</dbReference>
<evidence type="ECO:0000313" key="8">
    <source>
        <dbReference type="EMBL" id="KPI38341.1"/>
    </source>
</evidence>
<accession>A0A0N0NKN1</accession>
<dbReference type="AlphaFoldDB" id="A0A0N0NKN1"/>
<comment type="similarity">
    <text evidence="1 4 5">Belongs to the cullin family.</text>
</comment>
<dbReference type="InterPro" id="IPR001373">
    <property type="entry name" value="Cullin_N"/>
</dbReference>
<sequence length="887" mass="101932">MTKRAAKRKLDRTDDHPTTPNRRPSKQQRTSAIHEDDSDDIISPSKSHRRKSANSPDQPRKHSKHTRNGLNFNTAYDRMYTFTSTRPKPNGVIDLTKSPSEKRKLSLSAQKPNGFHNHTGPKKLIVKNLQSKPRINAQEYLDRIWQQEDVSLDAIFRNEKEPYSLEELYRAAENVCRQDKAADLYKRVKAKCSDHLMSNVRSRLARAAKTEAKSAVLKAFVDEWQMWKKQLLVVRQIFYYMDQSYLLRSEEPSLTDTGYQLFREDVFEDTSIRESVLRGATELVDVDRDQQSAGKNNELLQDAIELFHELGVYSSDFEPGFLETSEQYYRNWRGTQPGNEELRRYATNCTILQAVEMKRCDVLNFDRSTKTGLSELFDKIFVEEQVNLLTNEDFVMDMLEGDMTEELEQTYSLLERKGMGDLMAPLFSKYVETEGSLIVFDEKNEADMVINLLNFKRRLDTFLEASFHKSDTIGNALHKSFETFMNKTKKSQANWDTDNAKPGEMIAKHIDLLLKGGAKAIPKLVAQEKDGSKGDEEQDFDNEEDGDQELKAINHHLSNALDLFRFVHGKAVFEAFYKKDLARRLLMGRSASFDAERNMLTRLKNECGQSFTHNLESMFKDMDLAREEMMSYRQLQADRGEQLTGPDLSVNVLSAAAWPTYPDVPVNVPTSIAYVQSKFDGHYTAKHSGRKLTFKHALAHCQLRANFPKGRKELVVSGFQAIVLLLFNDVASTAHLSYDDLSKATGLSDAELKRTLQSLACAKYRVLTKHPKGRDVNTTDTFSFSTGFQDPKMRIKINQIQLKETKEENKETHERVAADRHYETQAAIVRIMKSRKSIGHNELIVEVIKATRSRGVLEQGDIRRNIEKLIEKEYMEREDGNRYSYVA</sequence>
<dbReference type="SUPFAM" id="SSF46785">
    <property type="entry name" value="Winged helix' DNA-binding domain"/>
    <property type="match status" value="1"/>
</dbReference>
<evidence type="ECO:0000256" key="2">
    <source>
        <dbReference type="ARBA" id="ARBA00022499"/>
    </source>
</evidence>
<feature type="region of interest" description="Disordered" evidence="6">
    <location>
        <begin position="527"/>
        <end position="546"/>
    </location>
</feature>
<dbReference type="SMART" id="SM00884">
    <property type="entry name" value="Cullin_Nedd8"/>
    <property type="match status" value="1"/>
</dbReference>
<dbReference type="STRING" id="1664694.A0A0N0NKN1"/>
<feature type="region of interest" description="Disordered" evidence="6">
    <location>
        <begin position="1"/>
        <end position="104"/>
    </location>
</feature>
<dbReference type="PANTHER" id="PTHR11932">
    <property type="entry name" value="CULLIN"/>
    <property type="match status" value="1"/>
</dbReference>
<dbReference type="InterPro" id="IPR045093">
    <property type="entry name" value="Cullin"/>
</dbReference>
<dbReference type="GO" id="GO:0031625">
    <property type="term" value="F:ubiquitin protein ligase binding"/>
    <property type="evidence" value="ECO:0007669"/>
    <property type="project" value="InterPro"/>
</dbReference>
<gene>
    <name evidence="8" type="ORF">AB675_11965</name>
</gene>
<dbReference type="InterPro" id="IPR059120">
    <property type="entry name" value="Cullin-like_AB"/>
</dbReference>
<dbReference type="InterPro" id="IPR036317">
    <property type="entry name" value="Cullin_homology_sf"/>
</dbReference>
<organism evidence="8 9">
    <name type="scientific">Cyphellophora attinorum</name>
    <dbReference type="NCBI Taxonomy" id="1664694"/>
    <lineage>
        <taxon>Eukaryota</taxon>
        <taxon>Fungi</taxon>
        <taxon>Dikarya</taxon>
        <taxon>Ascomycota</taxon>
        <taxon>Pezizomycotina</taxon>
        <taxon>Eurotiomycetes</taxon>
        <taxon>Chaetothyriomycetidae</taxon>
        <taxon>Chaetothyriales</taxon>
        <taxon>Cyphellophoraceae</taxon>
        <taxon>Cyphellophora</taxon>
    </lineage>
</organism>
<evidence type="ECO:0000313" key="9">
    <source>
        <dbReference type="Proteomes" id="UP000038010"/>
    </source>
</evidence>
<evidence type="ECO:0000256" key="1">
    <source>
        <dbReference type="ARBA" id="ARBA00006019"/>
    </source>
</evidence>
<evidence type="ECO:0000256" key="6">
    <source>
        <dbReference type="SAM" id="MobiDB-lite"/>
    </source>
</evidence>
<dbReference type="SMART" id="SM00182">
    <property type="entry name" value="CULLIN"/>
    <property type="match status" value="1"/>
</dbReference>
<reference evidence="8 9" key="1">
    <citation type="submission" date="2015-06" db="EMBL/GenBank/DDBJ databases">
        <title>Draft genome of the ant-associated black yeast Phialophora attae CBS 131958.</title>
        <authorList>
            <person name="Moreno L.F."/>
            <person name="Stielow B.J."/>
            <person name="de Hoog S."/>
            <person name="Vicente V.A."/>
            <person name="Weiss V.A."/>
            <person name="de Vries M."/>
            <person name="Cruz L.M."/>
            <person name="Souza E.M."/>
        </authorList>
    </citation>
    <scope>NUCLEOTIDE SEQUENCE [LARGE SCALE GENOMIC DNA]</scope>
    <source>
        <strain evidence="8 9">CBS 131958</strain>
    </source>
</reference>
<evidence type="ECO:0000256" key="3">
    <source>
        <dbReference type="ARBA" id="ARBA00022843"/>
    </source>
</evidence>
<dbReference type="Gene3D" id="1.20.1310.10">
    <property type="entry name" value="Cullin Repeats"/>
    <property type="match status" value="4"/>
</dbReference>
<evidence type="ECO:0000259" key="7">
    <source>
        <dbReference type="PROSITE" id="PS50069"/>
    </source>
</evidence>
<feature type="domain" description="Cullin family profile" evidence="7">
    <location>
        <begin position="501"/>
        <end position="760"/>
    </location>
</feature>
<dbReference type="GeneID" id="28732738"/>
<keyword evidence="9" id="KW-1185">Reference proteome</keyword>
<keyword evidence="2" id="KW-1017">Isopeptide bond</keyword>
<dbReference type="SUPFAM" id="SSF75632">
    <property type="entry name" value="Cullin homology domain"/>
    <property type="match status" value="1"/>
</dbReference>
<dbReference type="Pfam" id="PF26557">
    <property type="entry name" value="Cullin_AB"/>
    <property type="match status" value="1"/>
</dbReference>
<dbReference type="OrthoDB" id="27073at2759"/>
<name>A0A0N0NKN1_9EURO</name>
<dbReference type="RefSeq" id="XP_017998304.1">
    <property type="nucleotide sequence ID" value="XM_018140857.1"/>
</dbReference>
<dbReference type="SUPFAM" id="SSF74788">
    <property type="entry name" value="Cullin repeat-like"/>
    <property type="match status" value="1"/>
</dbReference>
<dbReference type="Pfam" id="PF00888">
    <property type="entry name" value="Cullin"/>
    <property type="match status" value="1"/>
</dbReference>
<dbReference type="EMBL" id="LFJN01000019">
    <property type="protein sequence ID" value="KPI38341.1"/>
    <property type="molecule type" value="Genomic_DNA"/>
</dbReference>
<dbReference type="VEuPathDB" id="FungiDB:AB675_11965"/>
<dbReference type="Pfam" id="PF10557">
    <property type="entry name" value="Cullin_Nedd8"/>
    <property type="match status" value="1"/>
</dbReference>
<dbReference type="FunFam" id="1.20.1310.10:FF:000031">
    <property type="entry name" value="Ubiquitin ligase subunit CulD"/>
    <property type="match status" value="1"/>
</dbReference>
<protein>
    <submittedName>
        <fullName evidence="8">Cullin-4A</fullName>
    </submittedName>
</protein>
<dbReference type="InterPro" id="IPR036388">
    <property type="entry name" value="WH-like_DNA-bd_sf"/>
</dbReference>
<dbReference type="GO" id="GO:0006511">
    <property type="term" value="P:ubiquitin-dependent protein catabolic process"/>
    <property type="evidence" value="ECO:0007669"/>
    <property type="project" value="InterPro"/>
</dbReference>
<evidence type="ECO:0000256" key="5">
    <source>
        <dbReference type="RuleBase" id="RU003829"/>
    </source>
</evidence>
<dbReference type="InterPro" id="IPR036390">
    <property type="entry name" value="WH_DNA-bd_sf"/>
</dbReference>
<evidence type="ECO:0000256" key="4">
    <source>
        <dbReference type="PROSITE-ProRule" id="PRU00330"/>
    </source>
</evidence>
<keyword evidence="3" id="KW-0832">Ubl conjugation</keyword>
<dbReference type="PROSITE" id="PS50069">
    <property type="entry name" value="CULLIN_2"/>
    <property type="match status" value="1"/>
</dbReference>
<dbReference type="Proteomes" id="UP000038010">
    <property type="component" value="Unassembled WGS sequence"/>
</dbReference>
<dbReference type="Gene3D" id="3.30.230.130">
    <property type="entry name" value="Cullin, Chain C, Domain 2"/>
    <property type="match status" value="1"/>
</dbReference>
<dbReference type="InterPro" id="IPR016159">
    <property type="entry name" value="Cullin_repeat-like_dom_sf"/>
</dbReference>
<feature type="compositionally biased region" description="Acidic residues" evidence="6">
    <location>
        <begin position="536"/>
        <end position="546"/>
    </location>
</feature>